<evidence type="ECO:0000313" key="2">
    <source>
        <dbReference type="Proteomes" id="UP000092993"/>
    </source>
</evidence>
<dbReference type="OrthoDB" id="5327923at2759"/>
<evidence type="ECO:0008006" key="3">
    <source>
        <dbReference type="Google" id="ProtNLM"/>
    </source>
</evidence>
<organism evidence="1 2">
    <name type="scientific">Grifola frondosa</name>
    <name type="common">Maitake</name>
    <name type="synonym">Polyporus frondosus</name>
    <dbReference type="NCBI Taxonomy" id="5627"/>
    <lineage>
        <taxon>Eukaryota</taxon>
        <taxon>Fungi</taxon>
        <taxon>Dikarya</taxon>
        <taxon>Basidiomycota</taxon>
        <taxon>Agaricomycotina</taxon>
        <taxon>Agaricomycetes</taxon>
        <taxon>Polyporales</taxon>
        <taxon>Grifolaceae</taxon>
        <taxon>Grifola</taxon>
    </lineage>
</organism>
<reference evidence="1 2" key="1">
    <citation type="submission" date="2016-03" db="EMBL/GenBank/DDBJ databases">
        <title>Whole genome sequencing of Grifola frondosa 9006-11.</title>
        <authorList>
            <person name="Min B."/>
            <person name="Park H."/>
            <person name="Kim J.-G."/>
            <person name="Cho H."/>
            <person name="Oh Y.-L."/>
            <person name="Kong W.-S."/>
            <person name="Choi I.-G."/>
        </authorList>
    </citation>
    <scope>NUCLEOTIDE SEQUENCE [LARGE SCALE GENOMIC DNA]</scope>
    <source>
        <strain evidence="1 2">9006-11</strain>
    </source>
</reference>
<dbReference type="AlphaFoldDB" id="A0A1C7LKI5"/>
<dbReference type="SUPFAM" id="SSF56112">
    <property type="entry name" value="Protein kinase-like (PK-like)"/>
    <property type="match status" value="1"/>
</dbReference>
<dbReference type="Proteomes" id="UP000092993">
    <property type="component" value="Unassembled WGS sequence"/>
</dbReference>
<proteinExistence type="predicted"/>
<protein>
    <recommendedName>
        <fullName evidence="3">Protein kinase domain-containing protein</fullName>
    </recommendedName>
</protein>
<keyword evidence="2" id="KW-1185">Reference proteome</keyword>
<comment type="caution">
    <text evidence="1">The sequence shown here is derived from an EMBL/GenBank/DDBJ whole genome shotgun (WGS) entry which is preliminary data.</text>
</comment>
<sequence>MEECGEPVKPSELDSTERAECFSMLLRLHEARITHGSFYARNILVQPGPLLLPPNMRSFKSPSFRIIDFGRSRFWVVKDGQKKEQWGVDSFLFHSDKELSETAAQHRSYYTSTFPRAEVHDDCCLDGQLACVLGYCSYVV</sequence>
<dbReference type="InterPro" id="IPR011009">
    <property type="entry name" value="Kinase-like_dom_sf"/>
</dbReference>
<dbReference type="STRING" id="5627.A0A1C7LKI5"/>
<accession>A0A1C7LKI5</accession>
<dbReference type="EMBL" id="LUGG01000047">
    <property type="protein sequence ID" value="OBZ65262.1"/>
    <property type="molecule type" value="Genomic_DNA"/>
</dbReference>
<name>A0A1C7LKI5_GRIFR</name>
<evidence type="ECO:0000313" key="1">
    <source>
        <dbReference type="EMBL" id="OBZ65262.1"/>
    </source>
</evidence>
<gene>
    <name evidence="1" type="ORF">A0H81_14776</name>
</gene>